<reference evidence="2" key="1">
    <citation type="submission" date="2022-03" db="EMBL/GenBank/DDBJ databases">
        <title>Draft genome sequence of Aduncisulcus paluster, a free-living microaerophilic Fornicata.</title>
        <authorList>
            <person name="Yuyama I."/>
            <person name="Kume K."/>
            <person name="Tamura T."/>
            <person name="Inagaki Y."/>
            <person name="Hashimoto T."/>
        </authorList>
    </citation>
    <scope>NUCLEOTIDE SEQUENCE</scope>
    <source>
        <strain evidence="2">NY0171</strain>
    </source>
</reference>
<feature type="compositionally biased region" description="Low complexity" evidence="1">
    <location>
        <begin position="60"/>
        <end position="73"/>
    </location>
</feature>
<keyword evidence="3" id="KW-1185">Reference proteome</keyword>
<name>A0ABQ5KGE7_9EUKA</name>
<evidence type="ECO:0000256" key="1">
    <source>
        <dbReference type="SAM" id="MobiDB-lite"/>
    </source>
</evidence>
<feature type="region of interest" description="Disordered" evidence="1">
    <location>
        <begin position="48"/>
        <end position="97"/>
    </location>
</feature>
<sequence>QASMLSLSARPLHRHSRPVSARDVCPGATMQGVEERCDQLTPDKCGTNVSFMTNPPHPMPHSSISSAYTSSSSHTLARNNSVPSMSCEYSDSYGSRS</sequence>
<dbReference type="EMBL" id="BQXS01008891">
    <property type="protein sequence ID" value="GKT30568.1"/>
    <property type="molecule type" value="Genomic_DNA"/>
</dbReference>
<dbReference type="Proteomes" id="UP001057375">
    <property type="component" value="Unassembled WGS sequence"/>
</dbReference>
<proteinExistence type="predicted"/>
<accession>A0ABQ5KGE7</accession>
<gene>
    <name evidence="2" type="ORF">ADUPG1_005551</name>
</gene>
<comment type="caution">
    <text evidence="2">The sequence shown here is derived from an EMBL/GenBank/DDBJ whole genome shotgun (WGS) entry which is preliminary data.</text>
</comment>
<feature type="region of interest" description="Disordered" evidence="1">
    <location>
        <begin position="1"/>
        <end position="23"/>
    </location>
</feature>
<evidence type="ECO:0000313" key="3">
    <source>
        <dbReference type="Proteomes" id="UP001057375"/>
    </source>
</evidence>
<organism evidence="2 3">
    <name type="scientific">Aduncisulcus paluster</name>
    <dbReference type="NCBI Taxonomy" id="2918883"/>
    <lineage>
        <taxon>Eukaryota</taxon>
        <taxon>Metamonada</taxon>
        <taxon>Carpediemonas-like organisms</taxon>
        <taxon>Aduncisulcus</taxon>
    </lineage>
</organism>
<protein>
    <submittedName>
        <fullName evidence="2">Uncharacterized protein</fullName>
    </submittedName>
</protein>
<feature type="compositionally biased region" description="Polar residues" evidence="1">
    <location>
        <begin position="74"/>
        <end position="97"/>
    </location>
</feature>
<feature type="non-terminal residue" evidence="2">
    <location>
        <position position="1"/>
    </location>
</feature>
<evidence type="ECO:0000313" key="2">
    <source>
        <dbReference type="EMBL" id="GKT30568.1"/>
    </source>
</evidence>